<dbReference type="Proteomes" id="UP000520770">
    <property type="component" value="Unassembled WGS sequence"/>
</dbReference>
<feature type="compositionally biased region" description="Basic residues" evidence="1">
    <location>
        <begin position="226"/>
        <end position="235"/>
    </location>
</feature>
<dbReference type="Proteomes" id="UP000576087">
    <property type="component" value="Unassembled WGS sequence"/>
</dbReference>
<name>A0A7W6X824_9HYPH</name>
<dbReference type="PANTHER" id="PTHR31876:SF26">
    <property type="entry name" value="PROTEIN LIKE COV 2"/>
    <property type="match status" value="1"/>
</dbReference>
<proteinExistence type="predicted"/>
<evidence type="ECO:0000313" key="5">
    <source>
        <dbReference type="EMBL" id="MBB4444724.1"/>
    </source>
</evidence>
<dbReference type="PANTHER" id="PTHR31876">
    <property type="entry name" value="COV-LIKE PROTEIN 1"/>
    <property type="match status" value="1"/>
</dbReference>
<dbReference type="Pfam" id="PF04367">
    <property type="entry name" value="DUF502"/>
    <property type="match status" value="1"/>
</dbReference>
<evidence type="ECO:0000313" key="8">
    <source>
        <dbReference type="Proteomes" id="UP000576087"/>
    </source>
</evidence>
<dbReference type="RefSeq" id="WP_183821622.1">
    <property type="nucleotide sequence ID" value="NZ_JACIGW010000001.1"/>
</dbReference>
<evidence type="ECO:0000313" key="4">
    <source>
        <dbReference type="EMBL" id="MBB4410037.1"/>
    </source>
</evidence>
<dbReference type="InterPro" id="IPR007462">
    <property type="entry name" value="COV1-like"/>
</dbReference>
<dbReference type="AlphaFoldDB" id="A0A7W6X824"/>
<evidence type="ECO:0000313" key="7">
    <source>
        <dbReference type="Proteomes" id="UP000524535"/>
    </source>
</evidence>
<sequence length="249" mass="27295">MSESPERISMAGRLRNNFLTGLIICAPLAITVWLTFTFIDWADSWVTPYLPQRYNPQYYFDVTIPGTGLLIAVLFITIVGFLGKNLIGRSIVNFGESILQRMPLIRSVYKSIKQIFETVLREQSTSFKKCGLIEFPSPGMWALVFIAGDAQGEIAAKLNENGEEMVAVFMPPTPVPTAGFLMFVPKSKIVMLDMTPEEGAKLLISGGLIAPDYNPDGAVVPALPAPRKKAAKARRKGGEETTVIPPAET</sequence>
<dbReference type="Proteomes" id="UP000524535">
    <property type="component" value="Unassembled WGS sequence"/>
</dbReference>
<protein>
    <submittedName>
        <fullName evidence="4">Putative membrane protein</fullName>
    </submittedName>
</protein>
<dbReference type="EMBL" id="JACIGY010000001">
    <property type="protein sequence ID" value="MBB4410037.1"/>
    <property type="molecule type" value="Genomic_DNA"/>
</dbReference>
<dbReference type="EMBL" id="JACIHM010000001">
    <property type="protein sequence ID" value="MBB4444724.1"/>
    <property type="molecule type" value="Genomic_DNA"/>
</dbReference>
<keyword evidence="7" id="KW-1185">Reference proteome</keyword>
<accession>A0A7W6X824</accession>
<feature type="transmembrane region" description="Helical" evidence="2">
    <location>
        <begin position="62"/>
        <end position="82"/>
    </location>
</feature>
<gene>
    <name evidence="4" type="ORF">GGE31_000508</name>
    <name evidence="3" type="ORF">GGE33_001276</name>
    <name evidence="5" type="ORF">GGE35_000506</name>
</gene>
<evidence type="ECO:0000313" key="6">
    <source>
        <dbReference type="Proteomes" id="UP000520770"/>
    </source>
</evidence>
<organism evidence="4 7">
    <name type="scientific">Aliirhizobium cellulosilyticum</name>
    <dbReference type="NCBI Taxonomy" id="393664"/>
    <lineage>
        <taxon>Bacteria</taxon>
        <taxon>Pseudomonadati</taxon>
        <taxon>Pseudomonadota</taxon>
        <taxon>Alphaproteobacteria</taxon>
        <taxon>Hyphomicrobiales</taxon>
        <taxon>Rhizobiaceae</taxon>
        <taxon>Aliirhizobium</taxon>
    </lineage>
</organism>
<comment type="caution">
    <text evidence="4">The sequence shown here is derived from an EMBL/GenBank/DDBJ whole genome shotgun (WGS) entry which is preliminary data.</text>
</comment>
<reference evidence="6 7" key="1">
    <citation type="submission" date="2020-08" db="EMBL/GenBank/DDBJ databases">
        <title>Genomic Encyclopedia of Type Strains, Phase IV (KMG-V): Genome sequencing to study the core and pangenomes of soil and plant-associated prokaryotes.</title>
        <authorList>
            <person name="Whitman W."/>
        </authorList>
    </citation>
    <scope>NUCLEOTIDE SEQUENCE [LARGE SCALE GENOMIC DNA]</scope>
    <source>
        <strain evidence="4 7">SEMIA 444</strain>
        <strain evidence="3 6">SEMIA 448</strain>
        <strain evidence="5 8">SEMIA 452</strain>
    </source>
</reference>
<evidence type="ECO:0000256" key="1">
    <source>
        <dbReference type="SAM" id="MobiDB-lite"/>
    </source>
</evidence>
<keyword evidence="2" id="KW-0812">Transmembrane</keyword>
<keyword evidence="2" id="KW-0472">Membrane</keyword>
<keyword evidence="2" id="KW-1133">Transmembrane helix</keyword>
<evidence type="ECO:0000313" key="3">
    <source>
        <dbReference type="EMBL" id="MBB4347568.1"/>
    </source>
</evidence>
<dbReference type="EMBL" id="JACIGW010000001">
    <property type="protein sequence ID" value="MBB4347568.1"/>
    <property type="molecule type" value="Genomic_DNA"/>
</dbReference>
<feature type="region of interest" description="Disordered" evidence="1">
    <location>
        <begin position="224"/>
        <end position="249"/>
    </location>
</feature>
<evidence type="ECO:0000256" key="2">
    <source>
        <dbReference type="SAM" id="Phobius"/>
    </source>
</evidence>
<feature type="transmembrane region" description="Helical" evidence="2">
    <location>
        <begin position="21"/>
        <end position="42"/>
    </location>
</feature>